<dbReference type="Gene3D" id="3.40.30.120">
    <property type="match status" value="1"/>
</dbReference>
<reference evidence="5 6" key="1">
    <citation type="submission" date="2015-07" db="EMBL/GenBank/DDBJ databases">
        <authorList>
            <person name="Ju K.-S."/>
            <person name="Doroghazi J.R."/>
            <person name="Metcalf W.W."/>
        </authorList>
    </citation>
    <scope>NUCLEOTIDE SEQUENCE [LARGE SCALE GENOMIC DNA]</scope>
    <source>
        <strain evidence="5 6">NRRL B-3589</strain>
    </source>
</reference>
<feature type="domain" description="FAD-binding" evidence="4">
    <location>
        <begin position="4"/>
        <end position="348"/>
    </location>
</feature>
<dbReference type="EMBL" id="LGUT01002454">
    <property type="protein sequence ID" value="KOG87056.1"/>
    <property type="molecule type" value="Genomic_DNA"/>
</dbReference>
<keyword evidence="6" id="KW-1185">Reference proteome</keyword>
<name>A0ABR5J1K0_9ACTN</name>
<evidence type="ECO:0000259" key="4">
    <source>
        <dbReference type="Pfam" id="PF01494"/>
    </source>
</evidence>
<dbReference type="Gene3D" id="3.50.50.60">
    <property type="entry name" value="FAD/NAD(P)-binding domain"/>
    <property type="match status" value="2"/>
</dbReference>
<evidence type="ECO:0000256" key="3">
    <source>
        <dbReference type="ARBA" id="ARBA00022827"/>
    </source>
</evidence>
<dbReference type="InterPro" id="IPR002938">
    <property type="entry name" value="FAD-bd"/>
</dbReference>
<dbReference type="Proteomes" id="UP000037020">
    <property type="component" value="Unassembled WGS sequence"/>
</dbReference>
<dbReference type="InterPro" id="IPR050641">
    <property type="entry name" value="RIFMO-like"/>
</dbReference>
<proteinExistence type="predicted"/>
<keyword evidence="3" id="KW-0274">FAD</keyword>
<gene>
    <name evidence="5" type="ORF">ADK38_27585</name>
</gene>
<evidence type="ECO:0000256" key="1">
    <source>
        <dbReference type="ARBA" id="ARBA00001974"/>
    </source>
</evidence>
<protein>
    <recommendedName>
        <fullName evidence="4">FAD-binding domain-containing protein</fullName>
    </recommendedName>
</protein>
<dbReference type="RefSeq" id="WP_030879818.1">
    <property type="nucleotide sequence ID" value="NZ_JBIRHZ010000006.1"/>
</dbReference>
<comment type="caution">
    <text evidence="5">The sequence shown here is derived from an EMBL/GenBank/DDBJ whole genome shotgun (WGS) entry which is preliminary data.</text>
</comment>
<dbReference type="SUPFAM" id="SSF51905">
    <property type="entry name" value="FAD/NAD(P)-binding domain"/>
    <property type="match status" value="1"/>
</dbReference>
<dbReference type="Pfam" id="PF01494">
    <property type="entry name" value="FAD_binding_3"/>
    <property type="match status" value="1"/>
</dbReference>
<sequence>MRYDVDVVVAGAGPTGLMLAAELRLAGARTLVVERLSEPVEFSKALGMHSRSVEILEMRGQAQDFLDGASTLKGGNFASLGVPLQFQDFDTRHPYVLFIPQVRTEQLLTRRVLELGAELRRGHALSALAQDEESVTVQITGPDGPYEVRSRYLVGCDGGGSTVRKLLDVDFPGQEPHMFAVIADAKFSEELPRGEGMGPMRPYGVMRHDLRAWFAAFPLEPDVYRATIAFFDRPYADRRAPITEEDVRAALREVAGSDLGMHDVQWLSRLTDTSRQAERYRSGRVLLAGDACHIHLPAGGQGLNLGFQDAFNLGWKLGAVVAGTAPDGLLDTYEAERYPVAQGVLRNTRAQAVLIDPDPRYEGLRELMIELLHLPETNRYLAGLVSALDLRYDIPGEHPLVGRRVPDLSLATAEGERRLSEYFHGARGVLLTLPSAPDVADLATGWKGRVDVVAASEVREPYAPEPEVSALLMRPDGYVCWAGPAAGGQEGLTEALHTWFGAPAA</sequence>
<dbReference type="InterPro" id="IPR036188">
    <property type="entry name" value="FAD/NAD-bd_sf"/>
</dbReference>
<accession>A0ABR5J1K0</accession>
<dbReference type="PANTHER" id="PTHR43004:SF19">
    <property type="entry name" value="BINDING MONOOXYGENASE, PUTATIVE (JCVI)-RELATED"/>
    <property type="match status" value="1"/>
</dbReference>
<evidence type="ECO:0000256" key="2">
    <source>
        <dbReference type="ARBA" id="ARBA00022630"/>
    </source>
</evidence>
<comment type="cofactor">
    <cofactor evidence="1">
        <name>FAD</name>
        <dbReference type="ChEBI" id="CHEBI:57692"/>
    </cofactor>
</comment>
<dbReference type="PANTHER" id="PTHR43004">
    <property type="entry name" value="TRK SYSTEM POTASSIUM UPTAKE PROTEIN"/>
    <property type="match status" value="1"/>
</dbReference>
<organism evidence="5 6">
    <name type="scientific">Streptomyces varsoviensis</name>
    <dbReference type="NCBI Taxonomy" id="67373"/>
    <lineage>
        <taxon>Bacteria</taxon>
        <taxon>Bacillati</taxon>
        <taxon>Actinomycetota</taxon>
        <taxon>Actinomycetes</taxon>
        <taxon>Kitasatosporales</taxon>
        <taxon>Streptomycetaceae</taxon>
        <taxon>Streptomyces</taxon>
    </lineage>
</organism>
<evidence type="ECO:0000313" key="5">
    <source>
        <dbReference type="EMBL" id="KOG87056.1"/>
    </source>
</evidence>
<evidence type="ECO:0000313" key="6">
    <source>
        <dbReference type="Proteomes" id="UP000037020"/>
    </source>
</evidence>
<dbReference type="PRINTS" id="PR00420">
    <property type="entry name" value="RNGMNOXGNASE"/>
</dbReference>
<keyword evidence="2" id="KW-0285">Flavoprotein</keyword>
<dbReference type="Pfam" id="PF21274">
    <property type="entry name" value="Rng_hyd_C"/>
    <property type="match status" value="1"/>
</dbReference>